<name>A0A0B7AP47_9EUPU</name>
<gene>
    <name evidence="1" type="primary">ORF131073</name>
</gene>
<dbReference type="AlphaFoldDB" id="A0A0B7AP47"/>
<sequence length="86" mass="10116">MMSHYLIHHKKYMMKWEIELPEKQYILPAQQKRVGCNIQSPRRPQQTEMLYIELAKDRHLSKISVTVELTKSRVLPGPAKNINTAT</sequence>
<protein>
    <submittedName>
        <fullName evidence="1">Uncharacterized protein</fullName>
    </submittedName>
</protein>
<reference evidence="1" key="1">
    <citation type="submission" date="2014-12" db="EMBL/GenBank/DDBJ databases">
        <title>Insight into the proteome of Arion vulgaris.</title>
        <authorList>
            <person name="Aradska J."/>
            <person name="Bulat T."/>
            <person name="Smidak R."/>
            <person name="Sarate P."/>
            <person name="Gangsoo J."/>
            <person name="Sialana F."/>
            <person name="Bilban M."/>
            <person name="Lubec G."/>
        </authorList>
    </citation>
    <scope>NUCLEOTIDE SEQUENCE</scope>
    <source>
        <tissue evidence="1">Skin</tissue>
    </source>
</reference>
<proteinExistence type="predicted"/>
<organism evidence="1">
    <name type="scientific">Arion vulgaris</name>
    <dbReference type="NCBI Taxonomy" id="1028688"/>
    <lineage>
        <taxon>Eukaryota</taxon>
        <taxon>Metazoa</taxon>
        <taxon>Spiralia</taxon>
        <taxon>Lophotrochozoa</taxon>
        <taxon>Mollusca</taxon>
        <taxon>Gastropoda</taxon>
        <taxon>Heterobranchia</taxon>
        <taxon>Euthyneura</taxon>
        <taxon>Panpulmonata</taxon>
        <taxon>Eupulmonata</taxon>
        <taxon>Stylommatophora</taxon>
        <taxon>Helicina</taxon>
        <taxon>Arionoidea</taxon>
        <taxon>Arionidae</taxon>
        <taxon>Arion</taxon>
    </lineage>
</organism>
<evidence type="ECO:0000313" key="1">
    <source>
        <dbReference type="EMBL" id="CEK82362.1"/>
    </source>
</evidence>
<feature type="non-terminal residue" evidence="1">
    <location>
        <position position="86"/>
    </location>
</feature>
<dbReference type="EMBL" id="HACG01035497">
    <property type="protein sequence ID" value="CEK82362.1"/>
    <property type="molecule type" value="Transcribed_RNA"/>
</dbReference>
<accession>A0A0B7AP47</accession>